<evidence type="ECO:0000313" key="4">
    <source>
        <dbReference type="Proteomes" id="UP000799770"/>
    </source>
</evidence>
<feature type="domain" description="SET" evidence="2">
    <location>
        <begin position="36"/>
        <end position="187"/>
    </location>
</feature>
<evidence type="ECO:0000259" key="2">
    <source>
        <dbReference type="PROSITE" id="PS50280"/>
    </source>
</evidence>
<dbReference type="Gene3D" id="2.170.270.10">
    <property type="entry name" value="SET domain"/>
    <property type="match status" value="1"/>
</dbReference>
<organism evidence="3 4">
    <name type="scientific">Lophiotrema nucula</name>
    <dbReference type="NCBI Taxonomy" id="690887"/>
    <lineage>
        <taxon>Eukaryota</taxon>
        <taxon>Fungi</taxon>
        <taxon>Dikarya</taxon>
        <taxon>Ascomycota</taxon>
        <taxon>Pezizomycotina</taxon>
        <taxon>Dothideomycetes</taxon>
        <taxon>Pleosporomycetidae</taxon>
        <taxon>Pleosporales</taxon>
        <taxon>Lophiotremataceae</taxon>
        <taxon>Lophiotrema</taxon>
    </lineage>
</organism>
<dbReference type="InterPro" id="IPR011990">
    <property type="entry name" value="TPR-like_helical_dom_sf"/>
</dbReference>
<accession>A0A6A5YRI9</accession>
<dbReference type="InterPro" id="IPR053185">
    <property type="entry name" value="SET_domain_protein"/>
</dbReference>
<evidence type="ECO:0000256" key="1">
    <source>
        <dbReference type="SAM" id="SignalP"/>
    </source>
</evidence>
<dbReference type="CDD" id="cd20071">
    <property type="entry name" value="SET_SMYD"/>
    <property type="match status" value="1"/>
</dbReference>
<name>A0A6A5YRI9_9PLEO</name>
<sequence length="345" mass="38535">MLIRASLFFALSFASPALAQPPTCHILEYTCPSPPEPYTVRPSLGKGLGVFARHSLDPGEIILREAPVLTITPPSVPKGSPYPLADIGRLVAAEYARLSEKDKHDVLALSLHADPEEWSEDVDVLAFIFRTNAYNTGTSIGLFPKIARINHSCRPNAAYYWNEILGKRVITATRRIDAGEEIFVSFISLLASREERQRKLSRYGFTCTCEACTHAGKQREVSDQQRLDIGKAFLAFSTQFNLTIPTHPSSLRKARKNAAASLKLAEMVQEEGLADYYASACKIVAISHARVRDWERASVWANKGFELRVREDERSAATMEMWELTRRFVESWEGELKGMQEGGGK</sequence>
<feature type="signal peptide" evidence="1">
    <location>
        <begin position="1"/>
        <end position="19"/>
    </location>
</feature>
<evidence type="ECO:0000313" key="3">
    <source>
        <dbReference type="EMBL" id="KAF2108688.1"/>
    </source>
</evidence>
<dbReference type="InterPro" id="IPR001214">
    <property type="entry name" value="SET_dom"/>
</dbReference>
<dbReference type="PROSITE" id="PS50280">
    <property type="entry name" value="SET"/>
    <property type="match status" value="1"/>
</dbReference>
<gene>
    <name evidence="3" type="ORF">BDV96DRAFT_504215</name>
</gene>
<keyword evidence="4" id="KW-1185">Reference proteome</keyword>
<dbReference type="AlphaFoldDB" id="A0A6A5YRI9"/>
<dbReference type="InterPro" id="IPR046341">
    <property type="entry name" value="SET_dom_sf"/>
</dbReference>
<dbReference type="Pfam" id="PF00856">
    <property type="entry name" value="SET"/>
    <property type="match status" value="1"/>
</dbReference>
<keyword evidence="1" id="KW-0732">Signal</keyword>
<protein>
    <recommendedName>
        <fullName evidence="2">SET domain-containing protein</fullName>
    </recommendedName>
</protein>
<dbReference type="Proteomes" id="UP000799770">
    <property type="component" value="Unassembled WGS sequence"/>
</dbReference>
<proteinExistence type="predicted"/>
<dbReference type="SUPFAM" id="SSF82199">
    <property type="entry name" value="SET domain"/>
    <property type="match status" value="1"/>
</dbReference>
<dbReference type="PANTHER" id="PTHR47332:SF4">
    <property type="entry name" value="SET DOMAIN-CONTAINING PROTEIN 5"/>
    <property type="match status" value="1"/>
</dbReference>
<dbReference type="SMART" id="SM00317">
    <property type="entry name" value="SET"/>
    <property type="match status" value="1"/>
</dbReference>
<dbReference type="EMBL" id="ML977346">
    <property type="protein sequence ID" value="KAF2108688.1"/>
    <property type="molecule type" value="Genomic_DNA"/>
</dbReference>
<feature type="chain" id="PRO_5025328132" description="SET domain-containing protein" evidence="1">
    <location>
        <begin position="20"/>
        <end position="345"/>
    </location>
</feature>
<reference evidence="3" key="1">
    <citation type="journal article" date="2020" name="Stud. Mycol.">
        <title>101 Dothideomycetes genomes: a test case for predicting lifestyles and emergence of pathogens.</title>
        <authorList>
            <person name="Haridas S."/>
            <person name="Albert R."/>
            <person name="Binder M."/>
            <person name="Bloem J."/>
            <person name="Labutti K."/>
            <person name="Salamov A."/>
            <person name="Andreopoulos B."/>
            <person name="Baker S."/>
            <person name="Barry K."/>
            <person name="Bills G."/>
            <person name="Bluhm B."/>
            <person name="Cannon C."/>
            <person name="Castanera R."/>
            <person name="Culley D."/>
            <person name="Daum C."/>
            <person name="Ezra D."/>
            <person name="Gonzalez J."/>
            <person name="Henrissat B."/>
            <person name="Kuo A."/>
            <person name="Liang C."/>
            <person name="Lipzen A."/>
            <person name="Lutzoni F."/>
            <person name="Magnuson J."/>
            <person name="Mondo S."/>
            <person name="Nolan M."/>
            <person name="Ohm R."/>
            <person name="Pangilinan J."/>
            <person name="Park H.-J."/>
            <person name="Ramirez L."/>
            <person name="Alfaro M."/>
            <person name="Sun H."/>
            <person name="Tritt A."/>
            <person name="Yoshinaga Y."/>
            <person name="Zwiers L.-H."/>
            <person name="Turgeon B."/>
            <person name="Goodwin S."/>
            <person name="Spatafora J."/>
            <person name="Crous P."/>
            <person name="Grigoriev I."/>
        </authorList>
    </citation>
    <scope>NUCLEOTIDE SEQUENCE</scope>
    <source>
        <strain evidence="3">CBS 627.86</strain>
    </source>
</reference>
<dbReference type="Gene3D" id="1.25.40.10">
    <property type="entry name" value="Tetratricopeptide repeat domain"/>
    <property type="match status" value="1"/>
</dbReference>
<dbReference type="PANTHER" id="PTHR47332">
    <property type="entry name" value="SET DOMAIN-CONTAINING PROTEIN 5"/>
    <property type="match status" value="1"/>
</dbReference>
<dbReference type="OrthoDB" id="265717at2759"/>